<comment type="caution">
    <text evidence="1">The sequence shown here is derived from an EMBL/GenBank/DDBJ whole genome shotgun (WGS) entry which is preliminary data.</text>
</comment>
<dbReference type="Proteomes" id="UP000831701">
    <property type="component" value="Chromosome 19"/>
</dbReference>
<dbReference type="EMBL" id="CM041549">
    <property type="protein sequence ID" value="KAI3357662.1"/>
    <property type="molecule type" value="Genomic_DNA"/>
</dbReference>
<protein>
    <submittedName>
        <fullName evidence="1">Uncharacterized protein</fullName>
    </submittedName>
</protein>
<sequence length="637" mass="74072">MFDHLVEKNNLKPLMEQHGLVLDEDLDFIKEMIGGPLNPQAAQGQEEPRPYKGRTEEKSFLYEIVANKTNGIDVDKFDYFARDSYYLGIQNNFDYHRFLKFARVCKVDGKKHICTRDTVEVANLYDMFHTRNCLHRRAYQHKVNKIMEIMIAEAFLKADKYIKIEGSGGKMFTLSTAIDDMEAYTKLTGLFLPLCPVDHVFEEILNSSSEELAEAREILQKIVSRKHYRFLGETSAEKSTERRKKIIHRWKEELKNELPKMGDQDGRLTPADVEDLISSPHLTKAREILHEIISQTFYKPEIPTKFVTLDYGMKDKDPINNVYFYSKHDYTRASKITKDQVSKLLPICFSEKLIRVYSKKTDVRSMQAAKTLFVEWCRAKGFPNTSGHGPFSHLFDLMFIPKARPGSDWKHEKASLEMFDHLVEKNNLKPLMEQCGLKPDQDMVFIKEMIGGPLNHQAAPGQEWPYEGRTEEKSFLYEIVANKTNGIDVDKFDYFARDSYHLGIQNNFDYHRFLKFARVCEVDGKKHICTRDKISSPELAEAREILHKIISHILYNTEEYAEDKDPINNVYFYIKHDYTRASKISKDQVSKLLPICFSEKLIRVYSKKTDKESVEAAKTLFVEWCRAKGFPNTSGNI</sequence>
<keyword evidence="2" id="KW-1185">Reference proteome</keyword>
<reference evidence="1" key="1">
    <citation type="submission" date="2022-04" db="EMBL/GenBank/DDBJ databases">
        <title>Jade perch genome.</title>
        <authorList>
            <person name="Chao B."/>
        </authorList>
    </citation>
    <scope>NUCLEOTIDE SEQUENCE</scope>
    <source>
        <strain evidence="1">CB-2022</strain>
    </source>
</reference>
<evidence type="ECO:0000313" key="1">
    <source>
        <dbReference type="EMBL" id="KAI3357662.1"/>
    </source>
</evidence>
<evidence type="ECO:0000313" key="2">
    <source>
        <dbReference type="Proteomes" id="UP000831701"/>
    </source>
</evidence>
<name>A0ACB8VPW0_9TELE</name>
<gene>
    <name evidence="1" type="ORF">L3Q82_016071</name>
</gene>
<accession>A0ACB8VPW0</accession>
<organism evidence="1 2">
    <name type="scientific">Scortum barcoo</name>
    <name type="common">barcoo grunter</name>
    <dbReference type="NCBI Taxonomy" id="214431"/>
    <lineage>
        <taxon>Eukaryota</taxon>
        <taxon>Metazoa</taxon>
        <taxon>Chordata</taxon>
        <taxon>Craniata</taxon>
        <taxon>Vertebrata</taxon>
        <taxon>Euteleostomi</taxon>
        <taxon>Actinopterygii</taxon>
        <taxon>Neopterygii</taxon>
        <taxon>Teleostei</taxon>
        <taxon>Neoteleostei</taxon>
        <taxon>Acanthomorphata</taxon>
        <taxon>Eupercaria</taxon>
        <taxon>Centrarchiformes</taxon>
        <taxon>Terapontoidei</taxon>
        <taxon>Terapontidae</taxon>
        <taxon>Scortum</taxon>
    </lineage>
</organism>
<proteinExistence type="predicted"/>